<organism evidence="3 4">
    <name type="scientific">Mesorhizobium hungaricum</name>
    <dbReference type="NCBI Taxonomy" id="1566387"/>
    <lineage>
        <taxon>Bacteria</taxon>
        <taxon>Pseudomonadati</taxon>
        <taxon>Pseudomonadota</taxon>
        <taxon>Alphaproteobacteria</taxon>
        <taxon>Hyphomicrobiales</taxon>
        <taxon>Phyllobacteriaceae</taxon>
        <taxon>Mesorhizobium</taxon>
    </lineage>
</organism>
<dbReference type="STRING" id="1566387.QV13_13875"/>
<dbReference type="PANTHER" id="PTHR40254">
    <property type="entry name" value="BLR0577 PROTEIN"/>
    <property type="match status" value="1"/>
</dbReference>
<evidence type="ECO:0000256" key="1">
    <source>
        <dbReference type="SAM" id="Phobius"/>
    </source>
</evidence>
<dbReference type="RefSeq" id="WP_024924041.1">
    <property type="nucleotide sequence ID" value="NZ_MDEO01000032.1"/>
</dbReference>
<protein>
    <submittedName>
        <fullName evidence="3">FAD-dependent oxidoreductase</fullName>
    </submittedName>
</protein>
<evidence type="ECO:0000313" key="3">
    <source>
        <dbReference type="EMBL" id="OCX17804.1"/>
    </source>
</evidence>
<keyword evidence="1" id="KW-0472">Membrane</keyword>
<evidence type="ECO:0000259" key="2">
    <source>
        <dbReference type="Pfam" id="PF13454"/>
    </source>
</evidence>
<dbReference type="OrthoDB" id="101972at2"/>
<feature type="transmembrane region" description="Helical" evidence="1">
    <location>
        <begin position="7"/>
        <end position="26"/>
    </location>
</feature>
<comment type="caution">
    <text evidence="3">The sequence shown here is derived from an EMBL/GenBank/DDBJ whole genome shotgun (WGS) entry which is preliminary data.</text>
</comment>
<dbReference type="SUPFAM" id="SSF51905">
    <property type="entry name" value="FAD/NAD(P)-binding domain"/>
    <property type="match status" value="1"/>
</dbReference>
<name>A0A1C2DSS0_9HYPH</name>
<dbReference type="AlphaFoldDB" id="A0A1C2DSS0"/>
<evidence type="ECO:0000313" key="4">
    <source>
        <dbReference type="Proteomes" id="UP000094412"/>
    </source>
</evidence>
<dbReference type="Pfam" id="PF13454">
    <property type="entry name" value="NAD_binding_9"/>
    <property type="match status" value="1"/>
</dbReference>
<reference evidence="3 4" key="1">
    <citation type="submission" date="2016-08" db="EMBL/GenBank/DDBJ databases">
        <title>Whole genome sequence of Mesorhizobium sp. strain UASWS1009 isolated from industrial sewage.</title>
        <authorList>
            <person name="Crovadore J."/>
            <person name="Calmin G."/>
            <person name="Chablais R."/>
            <person name="Cochard B."/>
            <person name="Lefort F."/>
        </authorList>
    </citation>
    <scope>NUCLEOTIDE SEQUENCE [LARGE SCALE GENOMIC DNA]</scope>
    <source>
        <strain evidence="3 4">UASWS1009</strain>
    </source>
</reference>
<proteinExistence type="predicted"/>
<dbReference type="InterPro" id="IPR038732">
    <property type="entry name" value="HpyO/CreE_NAD-binding"/>
</dbReference>
<feature type="domain" description="FAD-dependent urate hydroxylase HpyO/Asp monooxygenase CreE-like FAD/NAD(P)-binding" evidence="2">
    <location>
        <begin position="10"/>
        <end position="159"/>
    </location>
</feature>
<accession>A0A1C2DSS0</accession>
<dbReference type="InterPro" id="IPR052189">
    <property type="entry name" value="L-asp_N-monooxygenase_NS-form"/>
</dbReference>
<keyword evidence="1" id="KW-1133">Transmembrane helix</keyword>
<dbReference type="Gene3D" id="3.50.50.60">
    <property type="entry name" value="FAD/NAD(P)-binding domain"/>
    <property type="match status" value="1"/>
</dbReference>
<gene>
    <name evidence="3" type="ORF">QV13_13875</name>
</gene>
<keyword evidence="4" id="KW-1185">Reference proteome</keyword>
<dbReference type="EMBL" id="MDEO01000032">
    <property type="protein sequence ID" value="OCX17804.1"/>
    <property type="molecule type" value="Genomic_DNA"/>
</dbReference>
<keyword evidence="1" id="KW-0812">Transmembrane</keyword>
<dbReference type="Proteomes" id="UP000094412">
    <property type="component" value="Unassembled WGS sequence"/>
</dbReference>
<dbReference type="PANTHER" id="PTHR40254:SF1">
    <property type="entry name" value="BLR0577 PROTEIN"/>
    <property type="match status" value="1"/>
</dbReference>
<sequence>MIERSRNSVIIIGGGASGVILTAHLLRSTDPGLRVTLVERRDSFGKGMAYSTILPDHLLNVAATNMSAFPDDPGHYWRWLVENRLVAANAGPVYTPRGIYGRYLEHVLATCVERESATGRLRLVKQECIGVATTQGGVEARLADGTSLVGHVVVLATGHDEAPATDQNFALRVGSAEDTPLDPDARVLVLGTGLSMADAWLTLQHRGHKGEVVAVSRRGLLPWPHQKGNPIKLDSADIPLGTELSYFVDWFHKLVRETEKAGGNWRDVVDGLRPFNQRIWQNWPATAKRRFLEHTKAWWDIHRHRMAPQIHAKVSEAVRSGRLRLLAARVLDTQPDGDHGRKVRLLPRRSRETETLHVGRVYDCTGIVKDVSTGSIAVIRSLTDRGLARPDPLRLGLDVTPDCAVIDASGSVSDRLFAVGPLTRGTFFEIDAVPDIRNQTARLAGRLTQQSAPGFR</sequence>
<dbReference type="InterPro" id="IPR036188">
    <property type="entry name" value="FAD/NAD-bd_sf"/>
</dbReference>